<reference evidence="3 4" key="1">
    <citation type="journal article" date="2019" name="Genome Biol. Evol.">
        <title>Nanopore Sequencing Significantly Improves Genome Assembly of the Protozoan Parasite Trypanosoma cruzi.</title>
        <authorList>
            <person name="Diaz-Viraque F."/>
            <person name="Pita S."/>
            <person name="Greif G."/>
            <person name="de Souza R.C.M."/>
            <person name="Iraola G."/>
            <person name="Robello C."/>
        </authorList>
    </citation>
    <scope>NUCLEOTIDE SEQUENCE [LARGE SCALE GENOMIC DNA]</scope>
    <source>
        <strain evidence="3 4">Berenice</strain>
    </source>
</reference>
<feature type="transmembrane region" description="Helical" evidence="2">
    <location>
        <begin position="122"/>
        <end position="146"/>
    </location>
</feature>
<keyword evidence="2" id="KW-0472">Membrane</keyword>
<evidence type="ECO:0000313" key="4">
    <source>
        <dbReference type="Proteomes" id="UP000583944"/>
    </source>
</evidence>
<feature type="transmembrane region" description="Helical" evidence="2">
    <location>
        <begin position="63"/>
        <end position="85"/>
    </location>
</feature>
<dbReference type="EMBL" id="JABDHM010000027">
    <property type="protein sequence ID" value="KAF5222451.1"/>
    <property type="molecule type" value="Genomic_DNA"/>
</dbReference>
<accession>A0A7J6Y6R4</accession>
<comment type="caution">
    <text evidence="3">The sequence shown here is derived from an EMBL/GenBank/DDBJ whole genome shotgun (WGS) entry which is preliminary data.</text>
</comment>
<feature type="region of interest" description="Disordered" evidence="1">
    <location>
        <begin position="1"/>
        <end position="20"/>
    </location>
</feature>
<organism evidence="3 4">
    <name type="scientific">Trypanosoma cruzi</name>
    <dbReference type="NCBI Taxonomy" id="5693"/>
    <lineage>
        <taxon>Eukaryota</taxon>
        <taxon>Discoba</taxon>
        <taxon>Euglenozoa</taxon>
        <taxon>Kinetoplastea</taxon>
        <taxon>Metakinetoplastina</taxon>
        <taxon>Trypanosomatida</taxon>
        <taxon>Trypanosomatidae</taxon>
        <taxon>Trypanosoma</taxon>
        <taxon>Schizotrypanum</taxon>
    </lineage>
</organism>
<feature type="transmembrane region" description="Helical" evidence="2">
    <location>
        <begin position="97"/>
        <end position="116"/>
    </location>
</feature>
<gene>
    <name evidence="3" type="ORF">ECC02_004491</name>
</gene>
<protein>
    <submittedName>
        <fullName evidence="3">Uncharacterized protein</fullName>
    </submittedName>
</protein>
<keyword evidence="2" id="KW-1133">Transmembrane helix</keyword>
<evidence type="ECO:0000256" key="1">
    <source>
        <dbReference type="SAM" id="MobiDB-lite"/>
    </source>
</evidence>
<dbReference type="AlphaFoldDB" id="A0A7J6Y6R4"/>
<feature type="transmembrane region" description="Helical" evidence="2">
    <location>
        <begin position="184"/>
        <end position="201"/>
    </location>
</feature>
<dbReference type="VEuPathDB" id="TriTrypDB:ECC02_004491"/>
<evidence type="ECO:0000256" key="2">
    <source>
        <dbReference type="SAM" id="Phobius"/>
    </source>
</evidence>
<evidence type="ECO:0000313" key="3">
    <source>
        <dbReference type="EMBL" id="KAF5222451.1"/>
    </source>
</evidence>
<sequence>MSPAHPKRGSMNVNDDDDDDGRFVLEEKGEENGGRGELSIAGCFFAAVDDDDDGSFDVRGICTLHLCLCVGTFLLFFFFSCFFFCSFFTCISITDRFRLLGICAFASNLFVLRPSFFAFEILAVWLFSFFYYYCVCLPAFLAAMALTTSYPSSWLWEVRGATYAGTYMCKKKGKRCGAVVMDRHERLLSVVLLVVVVVVVVG</sequence>
<proteinExistence type="predicted"/>
<keyword evidence="2" id="KW-0812">Transmembrane</keyword>
<dbReference type="Proteomes" id="UP000583944">
    <property type="component" value="Unassembled WGS sequence"/>
</dbReference>
<name>A0A7J6Y6R4_TRYCR</name>